<feature type="chain" id="PRO_5032378335" evidence="2">
    <location>
        <begin position="22"/>
        <end position="148"/>
    </location>
</feature>
<feature type="coiled-coil region" evidence="1">
    <location>
        <begin position="57"/>
        <end position="109"/>
    </location>
</feature>
<dbReference type="AlphaFoldDB" id="A0A841R178"/>
<protein>
    <submittedName>
        <fullName evidence="3">Skp family chaperone for outer membrane proteins</fullName>
    </submittedName>
</protein>
<feature type="signal peptide" evidence="2">
    <location>
        <begin position="1"/>
        <end position="21"/>
    </location>
</feature>
<organism evidence="3 4">
    <name type="scientific">Negativicoccus succinicivorans</name>
    <dbReference type="NCBI Taxonomy" id="620903"/>
    <lineage>
        <taxon>Bacteria</taxon>
        <taxon>Bacillati</taxon>
        <taxon>Bacillota</taxon>
        <taxon>Negativicutes</taxon>
        <taxon>Veillonellales</taxon>
        <taxon>Veillonellaceae</taxon>
        <taxon>Negativicoccus</taxon>
    </lineage>
</organism>
<evidence type="ECO:0000256" key="2">
    <source>
        <dbReference type="SAM" id="SignalP"/>
    </source>
</evidence>
<dbReference type="Pfam" id="PF03938">
    <property type="entry name" value="OmpH"/>
    <property type="match status" value="1"/>
</dbReference>
<reference evidence="3 4" key="1">
    <citation type="submission" date="2020-08" db="EMBL/GenBank/DDBJ databases">
        <title>Genomic Encyclopedia of Type Strains, Phase IV (KMG-IV): sequencing the most valuable type-strain genomes for metagenomic binning, comparative biology and taxonomic classification.</title>
        <authorList>
            <person name="Goeker M."/>
        </authorList>
    </citation>
    <scope>NUCLEOTIDE SEQUENCE [LARGE SCALE GENOMIC DNA]</scope>
    <source>
        <strain evidence="3 4">DSM 21255</strain>
    </source>
</reference>
<dbReference type="SUPFAM" id="SSF111384">
    <property type="entry name" value="OmpH-like"/>
    <property type="match status" value="1"/>
</dbReference>
<keyword evidence="4" id="KW-1185">Reference proteome</keyword>
<name>A0A841R178_9FIRM</name>
<dbReference type="RefSeq" id="WP_159823042.1">
    <property type="nucleotide sequence ID" value="NZ_CABWNB010000003.1"/>
</dbReference>
<accession>A0A841R178</accession>
<dbReference type="SMART" id="SM00935">
    <property type="entry name" value="OmpH"/>
    <property type="match status" value="1"/>
</dbReference>
<gene>
    <name evidence="3" type="ORF">HNR45_000576</name>
</gene>
<proteinExistence type="predicted"/>
<comment type="caution">
    <text evidence="3">The sequence shown here is derived from an EMBL/GenBank/DDBJ whole genome shotgun (WGS) entry which is preliminary data.</text>
</comment>
<dbReference type="EMBL" id="JACHHI010000002">
    <property type="protein sequence ID" value="MBB6477546.1"/>
    <property type="molecule type" value="Genomic_DNA"/>
</dbReference>
<dbReference type="Proteomes" id="UP000591941">
    <property type="component" value="Unassembled WGS sequence"/>
</dbReference>
<dbReference type="InterPro" id="IPR005632">
    <property type="entry name" value="Chaperone_Skp"/>
</dbReference>
<keyword evidence="1" id="KW-0175">Coiled coil</keyword>
<evidence type="ECO:0000313" key="4">
    <source>
        <dbReference type="Proteomes" id="UP000591941"/>
    </source>
</evidence>
<dbReference type="GO" id="GO:0051082">
    <property type="term" value="F:unfolded protein binding"/>
    <property type="evidence" value="ECO:0007669"/>
    <property type="project" value="InterPro"/>
</dbReference>
<dbReference type="PROSITE" id="PS51257">
    <property type="entry name" value="PROKAR_LIPOPROTEIN"/>
    <property type="match status" value="1"/>
</dbReference>
<keyword evidence="2" id="KW-0732">Signal</keyword>
<dbReference type="Gene3D" id="3.30.910.20">
    <property type="entry name" value="Skp domain"/>
    <property type="match status" value="1"/>
</dbReference>
<dbReference type="GeneID" id="93485849"/>
<evidence type="ECO:0000313" key="3">
    <source>
        <dbReference type="EMBL" id="MBB6477546.1"/>
    </source>
</evidence>
<sequence length="148" mass="16329">MFKTSMMTAVLAAGTVLSACAAGTGVLNVDMALQASPKYQPMVQQMQKVEQQYAPQLKAMEADLNQMKTQQEQQQAMQGKYKALIQSYMQDREKATAALQKDLNKATQEVLRDQKLDIILAQPVQIAAKAKDEKVVDVTPEVAAKLKK</sequence>
<evidence type="ECO:0000256" key="1">
    <source>
        <dbReference type="SAM" id="Coils"/>
    </source>
</evidence>
<dbReference type="InterPro" id="IPR024930">
    <property type="entry name" value="Skp_dom_sf"/>
</dbReference>